<evidence type="ECO:0000313" key="4">
    <source>
        <dbReference type="Proteomes" id="UP001177140"/>
    </source>
</evidence>
<proteinExistence type="predicted"/>
<accession>A0AA42AQL8</accession>
<gene>
    <name evidence="3" type="ORF">MKW94_020218</name>
</gene>
<sequence length="111" mass="11789">MAICKVHFCLIMLIVSVGYVASTSDDYLTCLGIGDILAKCEKCLSPMYGKTLVPPSGDCCAAIINTDVGCLLKFLGPLKDAISREKLLFVNKFCIAAPGPHGSNGSYKVQV</sequence>
<evidence type="ECO:0000256" key="1">
    <source>
        <dbReference type="SAM" id="SignalP"/>
    </source>
</evidence>
<organism evidence="3 4">
    <name type="scientific">Papaver nudicaule</name>
    <name type="common">Iceland poppy</name>
    <dbReference type="NCBI Taxonomy" id="74823"/>
    <lineage>
        <taxon>Eukaryota</taxon>
        <taxon>Viridiplantae</taxon>
        <taxon>Streptophyta</taxon>
        <taxon>Embryophyta</taxon>
        <taxon>Tracheophyta</taxon>
        <taxon>Spermatophyta</taxon>
        <taxon>Magnoliopsida</taxon>
        <taxon>Ranunculales</taxon>
        <taxon>Papaveraceae</taxon>
        <taxon>Papaveroideae</taxon>
        <taxon>Papaver</taxon>
    </lineage>
</organism>
<feature type="chain" id="PRO_5041404401" description="Bifunctional inhibitor/plant lipid transfer protein/seed storage helical domain-containing protein" evidence="1">
    <location>
        <begin position="23"/>
        <end position="111"/>
    </location>
</feature>
<reference evidence="3" key="1">
    <citation type="submission" date="2022-03" db="EMBL/GenBank/DDBJ databases">
        <title>A functionally conserved STORR gene fusion in Papaver species that diverged 16.8 million years ago.</title>
        <authorList>
            <person name="Catania T."/>
        </authorList>
    </citation>
    <scope>NUCLEOTIDE SEQUENCE</scope>
    <source>
        <strain evidence="3">S-191538</strain>
    </source>
</reference>
<dbReference type="EMBL" id="JAJJMA010193471">
    <property type="protein sequence ID" value="MCL7038730.1"/>
    <property type="molecule type" value="Genomic_DNA"/>
</dbReference>
<feature type="domain" description="Bifunctional inhibitor/plant lipid transfer protein/seed storage helical" evidence="2">
    <location>
        <begin position="29"/>
        <end position="96"/>
    </location>
</feature>
<dbReference type="AlphaFoldDB" id="A0AA42AQL8"/>
<dbReference type="Pfam" id="PF14368">
    <property type="entry name" value="LTP_2"/>
    <property type="match status" value="1"/>
</dbReference>
<name>A0AA42AQL8_PAPNU</name>
<protein>
    <recommendedName>
        <fullName evidence="2">Bifunctional inhibitor/plant lipid transfer protein/seed storage helical domain-containing protein</fullName>
    </recommendedName>
</protein>
<dbReference type="InterPro" id="IPR016140">
    <property type="entry name" value="Bifunc_inhib/LTP/seed_store"/>
</dbReference>
<evidence type="ECO:0000313" key="3">
    <source>
        <dbReference type="EMBL" id="MCL7038730.1"/>
    </source>
</evidence>
<comment type="caution">
    <text evidence="3">The sequence shown here is derived from an EMBL/GenBank/DDBJ whole genome shotgun (WGS) entry which is preliminary data.</text>
</comment>
<keyword evidence="4" id="KW-1185">Reference proteome</keyword>
<evidence type="ECO:0000259" key="2">
    <source>
        <dbReference type="Pfam" id="PF14368"/>
    </source>
</evidence>
<keyword evidence="1" id="KW-0732">Signal</keyword>
<feature type="signal peptide" evidence="1">
    <location>
        <begin position="1"/>
        <end position="22"/>
    </location>
</feature>
<dbReference type="Proteomes" id="UP001177140">
    <property type="component" value="Unassembled WGS sequence"/>
</dbReference>